<protein>
    <submittedName>
        <fullName evidence="2">Uncharacterized protein</fullName>
    </submittedName>
</protein>
<organism evidence="1 2">
    <name type="scientific">Ditylenchus dipsaci</name>
    <dbReference type="NCBI Taxonomy" id="166011"/>
    <lineage>
        <taxon>Eukaryota</taxon>
        <taxon>Metazoa</taxon>
        <taxon>Ecdysozoa</taxon>
        <taxon>Nematoda</taxon>
        <taxon>Chromadorea</taxon>
        <taxon>Rhabditida</taxon>
        <taxon>Tylenchina</taxon>
        <taxon>Tylenchomorpha</taxon>
        <taxon>Sphaerularioidea</taxon>
        <taxon>Anguinidae</taxon>
        <taxon>Anguininae</taxon>
        <taxon>Ditylenchus</taxon>
    </lineage>
</organism>
<reference evidence="2" key="1">
    <citation type="submission" date="2022-11" db="UniProtKB">
        <authorList>
            <consortium name="WormBaseParasite"/>
        </authorList>
    </citation>
    <scope>IDENTIFICATION</scope>
</reference>
<sequence>MPEYCFESNRTAERSGARGKMITLTENAEEVQICEKVNGYATLSETWAKTDLTQLVWAIRGKCQKSLCR</sequence>
<dbReference type="WBParaSite" id="jg21738">
    <property type="protein sequence ID" value="jg21738"/>
    <property type="gene ID" value="jg21738"/>
</dbReference>
<evidence type="ECO:0000313" key="2">
    <source>
        <dbReference type="WBParaSite" id="jg21738"/>
    </source>
</evidence>
<dbReference type="Proteomes" id="UP000887574">
    <property type="component" value="Unplaced"/>
</dbReference>
<keyword evidence="1" id="KW-1185">Reference proteome</keyword>
<name>A0A915DPF9_9BILA</name>
<proteinExistence type="predicted"/>
<dbReference type="AlphaFoldDB" id="A0A915DPF9"/>
<evidence type="ECO:0000313" key="1">
    <source>
        <dbReference type="Proteomes" id="UP000887574"/>
    </source>
</evidence>
<accession>A0A915DPF9</accession>